<name>A0A5B1BQK5_MYCSI</name>
<gene>
    <name evidence="1" type="ORF">F0Q45_10255</name>
</gene>
<comment type="caution">
    <text evidence="1">The sequence shown here is derived from an EMBL/GenBank/DDBJ whole genome shotgun (WGS) entry which is preliminary data.</text>
</comment>
<dbReference type="OrthoDB" id="9181189at2"/>
<protein>
    <submittedName>
        <fullName evidence="1">Uncharacterized protein</fullName>
    </submittedName>
</protein>
<dbReference type="RefSeq" id="WP_149653850.1">
    <property type="nucleotide sequence ID" value="NZ_VTZN01000049.1"/>
</dbReference>
<dbReference type="Proteomes" id="UP000324701">
    <property type="component" value="Unassembled WGS sequence"/>
</dbReference>
<accession>A0A5B1BQK5</accession>
<proteinExistence type="predicted"/>
<keyword evidence="2" id="KW-1185">Reference proteome</keyword>
<evidence type="ECO:0000313" key="2">
    <source>
        <dbReference type="Proteomes" id="UP000324701"/>
    </source>
</evidence>
<dbReference type="AlphaFoldDB" id="A0A5B1BQK5"/>
<sequence length="89" mass="9794">MITSKAGSTWELWRNDKLPTTASSHNFDTLVSRAVALSGRGPATPLPPEFCAWYFGDDNVMSERACQNRGDGVLILPSRDWCDGCENSD</sequence>
<evidence type="ECO:0000313" key="1">
    <source>
        <dbReference type="EMBL" id="KAA1250312.1"/>
    </source>
</evidence>
<reference evidence="1 2" key="1">
    <citation type="submission" date="2019-09" db="EMBL/GenBank/DDBJ databases">
        <title>Report of infection by Mycobacterium simiae a patient suffering from pulmonary tuberculosis.</title>
        <authorList>
            <person name="Mohanty P.S."/>
            <person name="Bansal A.K."/>
            <person name="Singh H."/>
            <person name="Sharma S."/>
            <person name="Patil S.A."/>
            <person name="Upadhaya P."/>
            <person name="Singh P.K."/>
            <person name="Kumar D."/>
            <person name="Kumar S."/>
            <person name="Singh R.K."/>
            <person name="Chaudhary B."/>
        </authorList>
    </citation>
    <scope>NUCLEOTIDE SEQUENCE [LARGE SCALE GENOMIC DNA]</scope>
    <source>
        <strain evidence="1 2">JAL-560-SIM</strain>
    </source>
</reference>
<organism evidence="1 2">
    <name type="scientific">Mycobacterium simiae</name>
    <name type="common">Mycobacterium habana</name>
    <dbReference type="NCBI Taxonomy" id="1784"/>
    <lineage>
        <taxon>Bacteria</taxon>
        <taxon>Bacillati</taxon>
        <taxon>Actinomycetota</taxon>
        <taxon>Actinomycetes</taxon>
        <taxon>Mycobacteriales</taxon>
        <taxon>Mycobacteriaceae</taxon>
        <taxon>Mycobacterium</taxon>
        <taxon>Mycobacterium simiae complex</taxon>
    </lineage>
</organism>
<dbReference type="EMBL" id="VTZN01000049">
    <property type="protein sequence ID" value="KAA1250312.1"/>
    <property type="molecule type" value="Genomic_DNA"/>
</dbReference>